<comment type="similarity">
    <text evidence="1 5">Belongs to the BZR/LAT61 family.</text>
</comment>
<comment type="caution">
    <text evidence="8">The sequence shown here is derived from an EMBL/GenBank/DDBJ whole genome shotgun (WGS) entry which is preliminary data.</text>
</comment>
<dbReference type="PANTHER" id="PTHR31506">
    <property type="entry name" value="BES1/BZR1 HOMOLOG PROTEIN 3-RELATED"/>
    <property type="match status" value="1"/>
</dbReference>
<evidence type="ECO:0000256" key="2">
    <source>
        <dbReference type="ARBA" id="ARBA00023015"/>
    </source>
</evidence>
<feature type="region of interest" description="Disordered" evidence="6">
    <location>
        <begin position="42"/>
        <end position="61"/>
    </location>
</feature>
<dbReference type="Proteomes" id="UP001153076">
    <property type="component" value="Unassembled WGS sequence"/>
</dbReference>
<dbReference type="Pfam" id="PF05687">
    <property type="entry name" value="BES1_N"/>
    <property type="match status" value="1"/>
</dbReference>
<proteinExistence type="inferred from homology"/>
<organism evidence="8 9">
    <name type="scientific">Carnegiea gigantea</name>
    <dbReference type="NCBI Taxonomy" id="171969"/>
    <lineage>
        <taxon>Eukaryota</taxon>
        <taxon>Viridiplantae</taxon>
        <taxon>Streptophyta</taxon>
        <taxon>Embryophyta</taxon>
        <taxon>Tracheophyta</taxon>
        <taxon>Spermatophyta</taxon>
        <taxon>Magnoliopsida</taxon>
        <taxon>eudicotyledons</taxon>
        <taxon>Gunneridae</taxon>
        <taxon>Pentapetalae</taxon>
        <taxon>Caryophyllales</taxon>
        <taxon>Cactineae</taxon>
        <taxon>Cactaceae</taxon>
        <taxon>Cactoideae</taxon>
        <taxon>Echinocereeae</taxon>
        <taxon>Carnegiea</taxon>
    </lineage>
</organism>
<comment type="function">
    <text evidence="5">Functions in brassinosteroid signaling. May function as transcriptional repressor.</text>
</comment>
<dbReference type="AlphaFoldDB" id="A0A9Q1JKC1"/>
<evidence type="ECO:0000313" key="9">
    <source>
        <dbReference type="Proteomes" id="UP001153076"/>
    </source>
</evidence>
<dbReference type="GO" id="GO:0006351">
    <property type="term" value="P:DNA-templated transcription"/>
    <property type="evidence" value="ECO:0007669"/>
    <property type="project" value="InterPro"/>
</dbReference>
<dbReference type="InterPro" id="IPR008540">
    <property type="entry name" value="BES1_N"/>
</dbReference>
<dbReference type="OrthoDB" id="1907033at2759"/>
<sequence>MEEMMMMEGKNSKNKMRGCIKSSRGPWVVHRRTNKGVVTSLRFPTERERQNNKERERRRRDVTRRIYAGLRAHGNYKLPKYADNNDVLRALCHEAGWLVDEDGAISRKNVVTETARLSSTISGQISGGGVPSTNGGCIEEPPAEEANLTLSLCPPSWDWGWTIKDNLMRHRTIQFRIESNIEG</sequence>
<keyword evidence="3 5" id="KW-0238">DNA-binding</keyword>
<dbReference type="EMBL" id="JAKOGI010001292">
    <property type="protein sequence ID" value="KAJ8426424.1"/>
    <property type="molecule type" value="Genomic_DNA"/>
</dbReference>
<reference evidence="8" key="1">
    <citation type="submission" date="2022-04" db="EMBL/GenBank/DDBJ databases">
        <title>Carnegiea gigantea Genome sequencing and assembly v2.</title>
        <authorList>
            <person name="Copetti D."/>
            <person name="Sanderson M.J."/>
            <person name="Burquez A."/>
            <person name="Wojciechowski M.F."/>
        </authorList>
    </citation>
    <scope>NUCLEOTIDE SEQUENCE</scope>
    <source>
        <strain evidence="8">SGP5-SGP5p</strain>
        <tissue evidence="8">Aerial part</tissue>
    </source>
</reference>
<feature type="compositionally biased region" description="Basic and acidic residues" evidence="6">
    <location>
        <begin position="44"/>
        <end position="55"/>
    </location>
</feature>
<keyword evidence="9" id="KW-1185">Reference proteome</keyword>
<dbReference type="GO" id="GO:0003677">
    <property type="term" value="F:DNA binding"/>
    <property type="evidence" value="ECO:0007669"/>
    <property type="project" value="UniProtKB-UniRule"/>
</dbReference>
<evidence type="ECO:0000256" key="5">
    <source>
        <dbReference type="RuleBase" id="RU369040"/>
    </source>
</evidence>
<keyword evidence="4 5" id="KW-0804">Transcription</keyword>
<evidence type="ECO:0000256" key="4">
    <source>
        <dbReference type="ARBA" id="ARBA00023163"/>
    </source>
</evidence>
<dbReference type="GO" id="GO:0005634">
    <property type="term" value="C:nucleus"/>
    <property type="evidence" value="ECO:0007669"/>
    <property type="project" value="UniProtKB-SubCell"/>
</dbReference>
<comment type="subcellular location">
    <subcellularLocation>
        <location evidence="5">Nucleus</location>
    </subcellularLocation>
</comment>
<evidence type="ECO:0000259" key="7">
    <source>
        <dbReference type="Pfam" id="PF05687"/>
    </source>
</evidence>
<evidence type="ECO:0000256" key="1">
    <source>
        <dbReference type="ARBA" id="ARBA00005909"/>
    </source>
</evidence>
<evidence type="ECO:0000256" key="6">
    <source>
        <dbReference type="SAM" id="MobiDB-lite"/>
    </source>
</evidence>
<gene>
    <name evidence="8" type="ORF">Cgig2_011562</name>
</gene>
<dbReference type="PANTHER" id="PTHR31506:SF21">
    <property type="entry name" value="PROTEIN BZR1 HOMOLOG"/>
    <property type="match status" value="1"/>
</dbReference>
<evidence type="ECO:0000313" key="8">
    <source>
        <dbReference type="EMBL" id="KAJ8426424.1"/>
    </source>
</evidence>
<dbReference type="GO" id="GO:0003700">
    <property type="term" value="F:DNA-binding transcription factor activity"/>
    <property type="evidence" value="ECO:0007669"/>
    <property type="project" value="UniProtKB-UniRule"/>
</dbReference>
<protein>
    <recommendedName>
        <fullName evidence="5">Protein BZR1 homolog</fullName>
    </recommendedName>
    <alternativeName>
        <fullName evidence="5">Protein BRASSINAZOLE-RESISTANT 1 homolog</fullName>
    </alternativeName>
</protein>
<keyword evidence="5" id="KW-1070">Brassinosteroid signaling pathway</keyword>
<name>A0A9Q1JKC1_9CARY</name>
<dbReference type="InterPro" id="IPR033264">
    <property type="entry name" value="BZR"/>
</dbReference>
<keyword evidence="2 5" id="KW-0805">Transcription regulation</keyword>
<accession>A0A9Q1JKC1</accession>
<evidence type="ECO:0000256" key="3">
    <source>
        <dbReference type="ARBA" id="ARBA00023125"/>
    </source>
</evidence>
<dbReference type="GO" id="GO:0009742">
    <property type="term" value="P:brassinosteroid mediated signaling pathway"/>
    <property type="evidence" value="ECO:0007669"/>
    <property type="project" value="UniProtKB-UniRule"/>
</dbReference>
<feature type="domain" description="BES1/BZR1 plant transcription factor N-terminal" evidence="7">
    <location>
        <begin position="42"/>
        <end position="112"/>
    </location>
</feature>